<protein>
    <submittedName>
        <fullName evidence="1">Uncharacterized protein</fullName>
    </submittedName>
</protein>
<proteinExistence type="predicted"/>
<reference evidence="1" key="1">
    <citation type="submission" date="2019-12" db="EMBL/GenBank/DDBJ databases">
        <title>Genome sequencing and annotation of Brassica cretica.</title>
        <authorList>
            <person name="Studholme D.J."/>
            <person name="Sarris P."/>
        </authorList>
    </citation>
    <scope>NUCLEOTIDE SEQUENCE</scope>
    <source>
        <strain evidence="1">PFS-109/04</strain>
        <tissue evidence="1">Leaf</tissue>
    </source>
</reference>
<accession>A0A8S9RQ70</accession>
<name>A0A8S9RQ70_BRACR</name>
<organism evidence="1 2">
    <name type="scientific">Brassica cretica</name>
    <name type="common">Mustard</name>
    <dbReference type="NCBI Taxonomy" id="69181"/>
    <lineage>
        <taxon>Eukaryota</taxon>
        <taxon>Viridiplantae</taxon>
        <taxon>Streptophyta</taxon>
        <taxon>Embryophyta</taxon>
        <taxon>Tracheophyta</taxon>
        <taxon>Spermatophyta</taxon>
        <taxon>Magnoliopsida</taxon>
        <taxon>eudicotyledons</taxon>
        <taxon>Gunneridae</taxon>
        <taxon>Pentapetalae</taxon>
        <taxon>rosids</taxon>
        <taxon>malvids</taxon>
        <taxon>Brassicales</taxon>
        <taxon>Brassicaceae</taxon>
        <taxon>Brassiceae</taxon>
        <taxon>Brassica</taxon>
    </lineage>
</organism>
<evidence type="ECO:0000313" key="1">
    <source>
        <dbReference type="EMBL" id="KAF3574761.1"/>
    </source>
</evidence>
<comment type="caution">
    <text evidence="1">The sequence shown here is derived from an EMBL/GenBank/DDBJ whole genome shotgun (WGS) entry which is preliminary data.</text>
</comment>
<gene>
    <name evidence="1" type="ORF">F2Q69_00062900</name>
</gene>
<dbReference type="EMBL" id="QGKX02000095">
    <property type="protein sequence ID" value="KAF3574761.1"/>
    <property type="molecule type" value="Genomic_DNA"/>
</dbReference>
<dbReference type="Proteomes" id="UP000712600">
    <property type="component" value="Unassembled WGS sequence"/>
</dbReference>
<dbReference type="AlphaFoldDB" id="A0A8S9RQ70"/>
<sequence length="179" mass="19805">MESMSHAAIVIVGRSEHVTYSIIKLVVGIIRTIISPPKSVQCRTFGISDCGRGLQRAVYEVSLVVLIKKKEGAVRSEFKQTTILTNMGCREVSMQFLRVAFILGRPGGFRVLVSNIILTFKPVENSQILSCEQHTGQDKQQLSKMLEFIIKIGAEKRRGLNEPSASETRALTCISYGSC</sequence>
<evidence type="ECO:0000313" key="2">
    <source>
        <dbReference type="Proteomes" id="UP000712600"/>
    </source>
</evidence>